<dbReference type="EMBL" id="UZAF01001390">
    <property type="protein sequence ID" value="VDO08193.1"/>
    <property type="molecule type" value="Genomic_DNA"/>
</dbReference>
<evidence type="ECO:0000313" key="2">
    <source>
        <dbReference type="Proteomes" id="UP000268014"/>
    </source>
</evidence>
<sequence length="61" mass="7308">MATVIGGFQRCYPVLLLYNFLKNPQWYFDRSYPHRLLYNSLENYRWLLQLLLSSTPPPTTP</sequence>
<name>A0A3P7TLL0_HAEPC</name>
<accession>A0A3P7TLL0</accession>
<dbReference type="Proteomes" id="UP000268014">
    <property type="component" value="Unassembled WGS sequence"/>
</dbReference>
<organism evidence="1 2">
    <name type="scientific">Haemonchus placei</name>
    <name type="common">Barber's pole worm</name>
    <dbReference type="NCBI Taxonomy" id="6290"/>
    <lineage>
        <taxon>Eukaryota</taxon>
        <taxon>Metazoa</taxon>
        <taxon>Ecdysozoa</taxon>
        <taxon>Nematoda</taxon>
        <taxon>Chromadorea</taxon>
        <taxon>Rhabditida</taxon>
        <taxon>Rhabditina</taxon>
        <taxon>Rhabditomorpha</taxon>
        <taxon>Strongyloidea</taxon>
        <taxon>Trichostrongylidae</taxon>
        <taxon>Haemonchus</taxon>
    </lineage>
</organism>
<gene>
    <name evidence="1" type="ORF">HPLM_LOCUS1170</name>
</gene>
<reference evidence="1 2" key="1">
    <citation type="submission" date="2018-11" db="EMBL/GenBank/DDBJ databases">
        <authorList>
            <consortium name="Pathogen Informatics"/>
        </authorList>
    </citation>
    <scope>NUCLEOTIDE SEQUENCE [LARGE SCALE GENOMIC DNA]</scope>
    <source>
        <strain evidence="1 2">MHpl1</strain>
    </source>
</reference>
<proteinExistence type="predicted"/>
<keyword evidence="2" id="KW-1185">Reference proteome</keyword>
<dbReference type="AlphaFoldDB" id="A0A3P7TLL0"/>
<evidence type="ECO:0000313" key="1">
    <source>
        <dbReference type="EMBL" id="VDO08193.1"/>
    </source>
</evidence>
<protein>
    <submittedName>
        <fullName evidence="1">Uncharacterized protein</fullName>
    </submittedName>
</protein>